<reference evidence="3" key="1">
    <citation type="submission" date="2025-08" db="UniProtKB">
        <authorList>
            <consortium name="RefSeq"/>
        </authorList>
    </citation>
    <scope>IDENTIFICATION</scope>
    <source>
        <tissue evidence="3">Fruit stalk</tissue>
    </source>
</reference>
<gene>
    <name evidence="3" type="primary">LOC111312336</name>
</gene>
<dbReference type="AlphaFoldDB" id="A0A6P6ATL1"/>
<evidence type="ECO:0000313" key="2">
    <source>
        <dbReference type="Proteomes" id="UP000515121"/>
    </source>
</evidence>
<sequence>MERSEPALVPEWLRSTGTVTGGGNSAHHFASSSSHSDVSSLVHHGRHRNSRNISDFDSPRSAFLDQTSSLNSRRSSNNGSAKHAYSSFSRSHRDKDRERDKERLSLGDHWDRDSSDPLESILTSRVEKLGGISTSRVEIDTLQRSHSIVSRKQGEPLPRRIAVDSRDSGNSNHNNGNGLLSGGTVGTSISKAVFEKDFPSLGTEERQGVPEIARVSSPGLSSASQSLPVCNSALICGEGWTSALAEVPSVVGSSGTGSLPASLTISTSGSGSPSITAGLNMAEALAQAPSQARTAPELSVKTQRREELALKQSRQLIPVTPSMPKGLVLYSVDKSKAKPAVRTSELNIAVKSGQQQPSLIHHGNQSPLSGHVKSDMPKTSGKLLVLKPGWENGVSSPTHKDVASPTTNVNKRVTTSQHAVATVTSAPLRNSNNPKLSVGERKVASLNPIPGFTVEKKPSLAQTQSRNDFFNLLKKKTSTNMSAGLSDSDPHISSSTTEKSEVSKEVVSASVTAHANENGTAATTNGGTCQDARRFSDDGEKNMSSTAMVYPDEEEAAFLRSLGWEENSGEDEGLTEEEINAFYQECMKLRPSLKLCRGMQPKLAQSFAANLDGATSELSSSDSGSEA</sequence>
<feature type="compositionally biased region" description="Low complexity" evidence="1">
    <location>
        <begin position="68"/>
        <end position="80"/>
    </location>
</feature>
<feature type="compositionally biased region" description="Basic and acidic residues" evidence="1">
    <location>
        <begin position="91"/>
        <end position="115"/>
    </location>
</feature>
<dbReference type="PANTHER" id="PTHR34112:SF18">
    <property type="entry name" value="C-JUN-AMINO-TERMINAL KINASE-INTERACTING PROTEIN"/>
    <property type="match status" value="1"/>
</dbReference>
<keyword evidence="2" id="KW-1185">Reference proteome</keyword>
<protein>
    <submittedName>
        <fullName evidence="3">Uncharacterized protein LOC111312336 isoform X1</fullName>
    </submittedName>
</protein>
<evidence type="ECO:0000256" key="1">
    <source>
        <dbReference type="SAM" id="MobiDB-lite"/>
    </source>
</evidence>
<dbReference type="RefSeq" id="XP_022768244.1">
    <property type="nucleotide sequence ID" value="XM_022912509.1"/>
</dbReference>
<dbReference type="GeneID" id="111312336"/>
<evidence type="ECO:0000313" key="3">
    <source>
        <dbReference type="RefSeq" id="XP_022768244.1"/>
    </source>
</evidence>
<dbReference type="Proteomes" id="UP000515121">
    <property type="component" value="Unplaced"/>
</dbReference>
<accession>A0A6P6ATL1</accession>
<feature type="compositionally biased region" description="Low complexity" evidence="1">
    <location>
        <begin position="25"/>
        <end position="42"/>
    </location>
</feature>
<dbReference type="KEGG" id="dzi:111312336"/>
<feature type="region of interest" description="Disordered" evidence="1">
    <location>
        <begin position="353"/>
        <end position="376"/>
    </location>
</feature>
<feature type="region of interest" description="Disordered" evidence="1">
    <location>
        <begin position="147"/>
        <end position="183"/>
    </location>
</feature>
<proteinExistence type="predicted"/>
<feature type="region of interest" description="Disordered" evidence="1">
    <location>
        <begin position="1"/>
        <end position="116"/>
    </location>
</feature>
<feature type="compositionally biased region" description="Polar residues" evidence="1">
    <location>
        <begin position="353"/>
        <end position="368"/>
    </location>
</feature>
<name>A0A6P6ATL1_DURZI</name>
<dbReference type="PANTHER" id="PTHR34112">
    <property type="entry name" value="C-JUN-AMINO-TERMINAL KINASE-INTERACTING PROTEIN"/>
    <property type="match status" value="1"/>
</dbReference>
<feature type="region of interest" description="Disordered" evidence="1">
    <location>
        <begin position="480"/>
        <end position="502"/>
    </location>
</feature>
<organism evidence="2 3">
    <name type="scientific">Durio zibethinus</name>
    <name type="common">Durian</name>
    <dbReference type="NCBI Taxonomy" id="66656"/>
    <lineage>
        <taxon>Eukaryota</taxon>
        <taxon>Viridiplantae</taxon>
        <taxon>Streptophyta</taxon>
        <taxon>Embryophyta</taxon>
        <taxon>Tracheophyta</taxon>
        <taxon>Spermatophyta</taxon>
        <taxon>Magnoliopsida</taxon>
        <taxon>eudicotyledons</taxon>
        <taxon>Gunneridae</taxon>
        <taxon>Pentapetalae</taxon>
        <taxon>rosids</taxon>
        <taxon>malvids</taxon>
        <taxon>Malvales</taxon>
        <taxon>Malvaceae</taxon>
        <taxon>Helicteroideae</taxon>
        <taxon>Durio</taxon>
    </lineage>
</organism>
<feature type="compositionally biased region" description="Low complexity" evidence="1">
    <location>
        <begin position="168"/>
        <end position="178"/>
    </location>
</feature>
<dbReference type="OrthoDB" id="848545at2759"/>
<feature type="compositionally biased region" description="Basic and acidic residues" evidence="1">
    <location>
        <begin position="152"/>
        <end position="167"/>
    </location>
</feature>